<dbReference type="AlphaFoldDB" id="A0A2W1NC38"/>
<dbReference type="GO" id="GO:0070929">
    <property type="term" value="P:trans-translation"/>
    <property type="evidence" value="ECO:0007669"/>
    <property type="project" value="UniProtKB-UniRule"/>
</dbReference>
<dbReference type="InterPro" id="IPR020081">
    <property type="entry name" value="SsrA-bd_prot_CS"/>
</dbReference>
<accession>A0A2W1NC38</accession>
<evidence type="ECO:0000256" key="1">
    <source>
        <dbReference type="ARBA" id="ARBA00022490"/>
    </source>
</evidence>
<gene>
    <name evidence="3" type="primary">smpB</name>
    <name evidence="4" type="ORF">DNU06_11670</name>
</gene>
<dbReference type="PANTHER" id="PTHR30308:SF2">
    <property type="entry name" value="SSRA-BINDING PROTEIN"/>
    <property type="match status" value="1"/>
</dbReference>
<reference evidence="4 5" key="1">
    <citation type="submission" date="2018-06" db="EMBL/GenBank/DDBJ databases">
        <title>The draft genome sequence of Crocinitomix sp. SM1701.</title>
        <authorList>
            <person name="Zhang X."/>
        </authorList>
    </citation>
    <scope>NUCLEOTIDE SEQUENCE [LARGE SCALE GENOMIC DNA]</scope>
    <source>
        <strain evidence="4 5">SM1701</strain>
    </source>
</reference>
<keyword evidence="5" id="KW-1185">Reference proteome</keyword>
<evidence type="ECO:0000256" key="2">
    <source>
        <dbReference type="ARBA" id="ARBA00022884"/>
    </source>
</evidence>
<comment type="function">
    <text evidence="3">Required for rescue of stalled ribosomes mediated by trans-translation. Binds to transfer-messenger RNA (tmRNA), required for stable association of tmRNA with ribosomes. tmRNA and SmpB together mimic tRNA shape, replacing the anticodon stem-loop with SmpB. tmRNA is encoded by the ssrA gene; the 2 termini fold to resemble tRNA(Ala) and it encodes a 'tag peptide', a short internal open reading frame. During trans-translation Ala-aminoacylated tmRNA acts like a tRNA, entering the A-site of stalled ribosomes, displacing the stalled mRNA. The ribosome then switches to translate the ORF on the tmRNA; the nascent peptide is terminated with the 'tag peptide' encoded by the tmRNA and targeted for degradation. The ribosome is freed to recommence translation, which seems to be the essential function of trans-translation.</text>
</comment>
<dbReference type="SUPFAM" id="SSF74982">
    <property type="entry name" value="Small protein B (SmpB)"/>
    <property type="match status" value="1"/>
</dbReference>
<dbReference type="RefSeq" id="WP_111063514.1">
    <property type="nucleotide sequence ID" value="NZ_JBHUCU010000007.1"/>
</dbReference>
<dbReference type="EMBL" id="QKSB01000006">
    <property type="protein sequence ID" value="PZE16905.1"/>
    <property type="molecule type" value="Genomic_DNA"/>
</dbReference>
<proteinExistence type="inferred from homology"/>
<dbReference type="PANTHER" id="PTHR30308">
    <property type="entry name" value="TMRNA-BINDING COMPONENT OF TRANS-TRANSLATION TAGGING COMPLEX"/>
    <property type="match status" value="1"/>
</dbReference>
<comment type="caution">
    <text evidence="4">The sequence shown here is derived from an EMBL/GenBank/DDBJ whole genome shotgun (WGS) entry which is preliminary data.</text>
</comment>
<evidence type="ECO:0000313" key="5">
    <source>
        <dbReference type="Proteomes" id="UP000249248"/>
    </source>
</evidence>
<dbReference type="GO" id="GO:0070930">
    <property type="term" value="P:trans-translation-dependent protein tagging"/>
    <property type="evidence" value="ECO:0007669"/>
    <property type="project" value="TreeGrafter"/>
</dbReference>
<keyword evidence="1 3" id="KW-0963">Cytoplasm</keyword>
<name>A0A2W1NC38_9FLAO</name>
<keyword evidence="2 3" id="KW-0694">RNA-binding</keyword>
<evidence type="ECO:0000256" key="3">
    <source>
        <dbReference type="HAMAP-Rule" id="MF_00023"/>
    </source>
</evidence>
<dbReference type="OrthoDB" id="9805462at2"/>
<sequence>MGKIEIKNKRARFEFEFLDDYTAGIVLTGTEIKSIRTGKGSIMEAYCVLQDGECFIRNMFIPEYDNGSYFNHNPRRDRKLLLKKIELKKLEKKLKDKGLTIVASKLFISSKNLAKINIHLAKGKKLHDKREDLKTKDVKRDLDRVMKKYK</sequence>
<evidence type="ECO:0000313" key="4">
    <source>
        <dbReference type="EMBL" id="PZE16905.1"/>
    </source>
</evidence>
<organism evidence="4 5">
    <name type="scientific">Putridiphycobacter roseus</name>
    <dbReference type="NCBI Taxonomy" id="2219161"/>
    <lineage>
        <taxon>Bacteria</taxon>
        <taxon>Pseudomonadati</taxon>
        <taxon>Bacteroidota</taxon>
        <taxon>Flavobacteriia</taxon>
        <taxon>Flavobacteriales</taxon>
        <taxon>Crocinitomicaceae</taxon>
        <taxon>Putridiphycobacter</taxon>
    </lineage>
</organism>
<dbReference type="Pfam" id="PF01668">
    <property type="entry name" value="SmpB"/>
    <property type="match status" value="1"/>
</dbReference>
<comment type="subcellular location">
    <subcellularLocation>
        <location evidence="3">Cytoplasm</location>
    </subcellularLocation>
    <text evidence="3">The tmRNA-SmpB complex associates with stalled 70S ribosomes.</text>
</comment>
<dbReference type="InterPro" id="IPR023620">
    <property type="entry name" value="SmpB"/>
</dbReference>
<dbReference type="GO" id="GO:0005829">
    <property type="term" value="C:cytosol"/>
    <property type="evidence" value="ECO:0007669"/>
    <property type="project" value="TreeGrafter"/>
</dbReference>
<dbReference type="PROSITE" id="PS01317">
    <property type="entry name" value="SSRP"/>
    <property type="match status" value="1"/>
</dbReference>
<comment type="similarity">
    <text evidence="3">Belongs to the SmpB family.</text>
</comment>
<dbReference type="InterPro" id="IPR000037">
    <property type="entry name" value="SsrA-bd_prot"/>
</dbReference>
<protein>
    <recommendedName>
        <fullName evidence="3">SsrA-binding protein</fullName>
    </recommendedName>
    <alternativeName>
        <fullName evidence="3">Small protein B</fullName>
    </alternativeName>
</protein>
<dbReference type="HAMAP" id="MF_00023">
    <property type="entry name" value="SmpB"/>
    <property type="match status" value="1"/>
</dbReference>
<dbReference type="Proteomes" id="UP000249248">
    <property type="component" value="Unassembled WGS sequence"/>
</dbReference>
<dbReference type="NCBIfam" id="TIGR00086">
    <property type="entry name" value="smpB"/>
    <property type="match status" value="1"/>
</dbReference>
<dbReference type="Gene3D" id="2.40.280.10">
    <property type="match status" value="1"/>
</dbReference>
<dbReference type="NCBIfam" id="NF003843">
    <property type="entry name" value="PRK05422.1"/>
    <property type="match status" value="1"/>
</dbReference>
<dbReference type="GO" id="GO:0003723">
    <property type="term" value="F:RNA binding"/>
    <property type="evidence" value="ECO:0007669"/>
    <property type="project" value="UniProtKB-UniRule"/>
</dbReference>